<dbReference type="PROSITE" id="PS00211">
    <property type="entry name" value="ABC_TRANSPORTER_1"/>
    <property type="match status" value="1"/>
</dbReference>
<dbReference type="EMBL" id="QTUJ01000003">
    <property type="protein sequence ID" value="REF68928.1"/>
    <property type="molecule type" value="Genomic_DNA"/>
</dbReference>
<evidence type="ECO:0000256" key="4">
    <source>
        <dbReference type="ARBA" id="ARBA00022840"/>
    </source>
</evidence>
<dbReference type="PANTHER" id="PTHR42788:SF13">
    <property type="entry name" value="ALIPHATIC SULFONATES IMPORT ATP-BINDING PROTEIN SSUB"/>
    <property type="match status" value="1"/>
</dbReference>
<evidence type="ECO:0000259" key="5">
    <source>
        <dbReference type="PROSITE" id="PS50893"/>
    </source>
</evidence>
<gene>
    <name evidence="6" type="ORF">BDD41_4011</name>
</gene>
<keyword evidence="2" id="KW-0813">Transport</keyword>
<dbReference type="GO" id="GO:0005524">
    <property type="term" value="F:ATP binding"/>
    <property type="evidence" value="ECO:0007669"/>
    <property type="project" value="UniProtKB-KW"/>
</dbReference>
<dbReference type="Gene3D" id="3.40.50.300">
    <property type="entry name" value="P-loop containing nucleotide triphosphate hydrolases"/>
    <property type="match status" value="1"/>
</dbReference>
<keyword evidence="3" id="KW-0547">Nucleotide-binding</keyword>
<dbReference type="PANTHER" id="PTHR42788">
    <property type="entry name" value="TAURINE IMPORT ATP-BINDING PROTEIN-RELATED"/>
    <property type="match status" value="1"/>
</dbReference>
<comment type="caution">
    <text evidence="6">The sequence shown here is derived from an EMBL/GenBank/DDBJ whole genome shotgun (WGS) entry which is preliminary data.</text>
</comment>
<sequence length="269" mass="29597">MQHAVRLDNVDISFGGTGKTVFRAVAGANLSVAEGEFVAIVGPTGSGKSTLLNAAAGLLKPSAGTVEIQGQPLEGLNGRAGYLFQADALMPWKTSRDNVAIALEISGTPRREALERAEEWLEKVGLKGFGHRYPHMLSGGQRKRVAMAQVLIRDPEILLMDEPFGPLDAQTRLIMGDLLLDLWQQDRKAVMFVTHDLEEAIALADRVVIMSTGPDAKLIGDFTIPLTRPRDVSEIKLSPEFQELHRDIWHLLKEQVLKAYGNQNREERA</sequence>
<name>A0A3D9XH84_PARVE</name>
<dbReference type="InterPro" id="IPR027417">
    <property type="entry name" value="P-loop_NTPase"/>
</dbReference>
<evidence type="ECO:0000313" key="7">
    <source>
        <dbReference type="Proteomes" id="UP000256941"/>
    </source>
</evidence>
<dbReference type="RefSeq" id="WP_116222791.1">
    <property type="nucleotide sequence ID" value="NZ_CP038197.1"/>
</dbReference>
<organism evidence="6 7">
    <name type="scientific">Paracoccus versutus</name>
    <name type="common">Thiobacillus versutus</name>
    <dbReference type="NCBI Taxonomy" id="34007"/>
    <lineage>
        <taxon>Bacteria</taxon>
        <taxon>Pseudomonadati</taxon>
        <taxon>Pseudomonadota</taxon>
        <taxon>Alphaproteobacteria</taxon>
        <taxon>Rhodobacterales</taxon>
        <taxon>Paracoccaceae</taxon>
        <taxon>Paracoccus</taxon>
    </lineage>
</organism>
<dbReference type="InterPro" id="IPR017871">
    <property type="entry name" value="ABC_transporter-like_CS"/>
</dbReference>
<dbReference type="SMART" id="SM00382">
    <property type="entry name" value="AAA"/>
    <property type="match status" value="1"/>
</dbReference>
<evidence type="ECO:0000256" key="2">
    <source>
        <dbReference type="ARBA" id="ARBA00022448"/>
    </source>
</evidence>
<reference evidence="6 7" key="1">
    <citation type="submission" date="2018-08" db="EMBL/GenBank/DDBJ databases">
        <title>Genomic Encyclopedia of Archaeal and Bacterial Type Strains, Phase II (KMG-II): from individual species to whole genera.</title>
        <authorList>
            <person name="Goeker M."/>
        </authorList>
    </citation>
    <scope>NUCLEOTIDE SEQUENCE [LARGE SCALE GENOMIC DNA]</scope>
    <source>
        <strain evidence="6 7">DSM 17099</strain>
    </source>
</reference>
<feature type="domain" description="ABC transporter" evidence="5">
    <location>
        <begin position="5"/>
        <end position="237"/>
    </location>
</feature>
<proteinExistence type="inferred from homology"/>
<dbReference type="Pfam" id="PF00005">
    <property type="entry name" value="ABC_tran"/>
    <property type="match status" value="1"/>
</dbReference>
<dbReference type="InterPro" id="IPR050166">
    <property type="entry name" value="ABC_transporter_ATP-bind"/>
</dbReference>
<dbReference type="PROSITE" id="PS50893">
    <property type="entry name" value="ABC_TRANSPORTER_2"/>
    <property type="match status" value="1"/>
</dbReference>
<dbReference type="InterPro" id="IPR003439">
    <property type="entry name" value="ABC_transporter-like_ATP-bd"/>
</dbReference>
<protein>
    <submittedName>
        <fullName evidence="6">NitT/TauT family transport system ATP-binding protein</fullName>
    </submittedName>
</protein>
<evidence type="ECO:0000256" key="3">
    <source>
        <dbReference type="ARBA" id="ARBA00022741"/>
    </source>
</evidence>
<comment type="similarity">
    <text evidence="1">Belongs to the ABC transporter superfamily.</text>
</comment>
<dbReference type="SUPFAM" id="SSF52540">
    <property type="entry name" value="P-loop containing nucleoside triphosphate hydrolases"/>
    <property type="match status" value="1"/>
</dbReference>
<evidence type="ECO:0000256" key="1">
    <source>
        <dbReference type="ARBA" id="ARBA00005417"/>
    </source>
</evidence>
<dbReference type="AlphaFoldDB" id="A0A3D9XH84"/>
<dbReference type="CDD" id="cd03293">
    <property type="entry name" value="ABC_NrtD_SsuB_transporters"/>
    <property type="match status" value="1"/>
</dbReference>
<keyword evidence="4 6" id="KW-0067">ATP-binding</keyword>
<evidence type="ECO:0000313" key="6">
    <source>
        <dbReference type="EMBL" id="REF68928.1"/>
    </source>
</evidence>
<dbReference type="GO" id="GO:0016887">
    <property type="term" value="F:ATP hydrolysis activity"/>
    <property type="evidence" value="ECO:0007669"/>
    <property type="project" value="InterPro"/>
</dbReference>
<accession>A0A3D9XH84</accession>
<dbReference type="InterPro" id="IPR003593">
    <property type="entry name" value="AAA+_ATPase"/>
</dbReference>
<dbReference type="Proteomes" id="UP000256941">
    <property type="component" value="Unassembled WGS sequence"/>
</dbReference>